<comment type="caution">
    <text evidence="1">The sequence shown here is derived from an EMBL/GenBank/DDBJ whole genome shotgun (WGS) entry which is preliminary data.</text>
</comment>
<keyword evidence="2" id="KW-1185">Reference proteome</keyword>
<sequence length="879" mass="96399">MNRGLRAEESSSHGRRSDRRDVSRKYPGPRDDTESERAYRKPRFTMGGGIAKGVVRSHTSNPGRREREESRNNRPVASKLDAPFRRFITRADEPERRFPTTTPSTRLKPSPEQADGNPSLTQQIRHLRDLLYALQGTPGYFEDLPRRDILGQANEILKRMNETQAAQAEGDLVPFYCENINMHKKGQLVRGVQPPDGSQTVVWFDERRRRFLLVEKGDSARMLSRAQALDGTPLIRKDIYQSDTIFGTKERTGSEIEQDVASTEATEMAKVAQDPNKALHAKLQRVSHLVDTLQHAEQMGFDEQVQSFIPKISELLEAVKGVPAAPLRYAALKIMGTPSKKDGVWVDANQLPVVDKSLVWLNRAGSEGSLELVLSEKAKNLASDASLTPSPFDTAAKLSRPLAEALDRLPPLLLALQRDESSSRAPTKQKMRMRTLRSYVNRINHALEHGRLQAGHLERTRNLKAGENTTLFNTTKPDGRKTVLWLRGNRVQLVMKAQSNFTAQGETDDGLMMDGGRAVTSHTAVREREKEDDENEAEEESDIPLSVPYTTAASAFLYGSNTVLAALQGKRRKLYQLYLHPRISSNETQANTIRTLAKEAGIPIHSNTSLKLMDKMSEDRPHNGVVLEASNLPAPPVLGLRKPDRRTDIIPLDLDRQNAEALAVNGAPEALPTLTNTWRHPFVLMLDGILDPMNVGNILRTAHFFGVDAVAVSTNTCCSLASSALAKASSGACEAIQLLALPKPSHFIYTSAKAGWRIYGSVAPPALTNEGLPLGVPAKDAAKYTTSAAVANSSPLAKHPVILMLGAEGEGAEGEGLRDNLKNRADRFVSIAQGQRSGSAVSVGVDSVNVGVAAAVLVESFMRKPEGVREGSRVGELGF</sequence>
<evidence type="ECO:0000313" key="2">
    <source>
        <dbReference type="Proteomes" id="UP001281147"/>
    </source>
</evidence>
<evidence type="ECO:0000313" key="1">
    <source>
        <dbReference type="EMBL" id="KAK3698878.1"/>
    </source>
</evidence>
<name>A0ACC3MLZ5_9PEZI</name>
<dbReference type="Proteomes" id="UP001281147">
    <property type="component" value="Unassembled WGS sequence"/>
</dbReference>
<proteinExistence type="predicted"/>
<dbReference type="EMBL" id="JAUTXU010000205">
    <property type="protein sequence ID" value="KAK3698878.1"/>
    <property type="molecule type" value="Genomic_DNA"/>
</dbReference>
<accession>A0ACC3MLZ5</accession>
<gene>
    <name evidence="1" type="ORF">LTR37_016755</name>
</gene>
<organism evidence="1 2">
    <name type="scientific">Vermiconidia calcicola</name>
    <dbReference type="NCBI Taxonomy" id="1690605"/>
    <lineage>
        <taxon>Eukaryota</taxon>
        <taxon>Fungi</taxon>
        <taxon>Dikarya</taxon>
        <taxon>Ascomycota</taxon>
        <taxon>Pezizomycotina</taxon>
        <taxon>Dothideomycetes</taxon>
        <taxon>Dothideomycetidae</taxon>
        <taxon>Mycosphaerellales</taxon>
        <taxon>Extremaceae</taxon>
        <taxon>Vermiconidia</taxon>
    </lineage>
</organism>
<protein>
    <submittedName>
        <fullName evidence="1">Uncharacterized protein</fullName>
    </submittedName>
</protein>
<reference evidence="1" key="1">
    <citation type="submission" date="2023-07" db="EMBL/GenBank/DDBJ databases">
        <title>Black Yeasts Isolated from many extreme environments.</title>
        <authorList>
            <person name="Coleine C."/>
            <person name="Stajich J.E."/>
            <person name="Selbmann L."/>
        </authorList>
    </citation>
    <scope>NUCLEOTIDE SEQUENCE</scope>
    <source>
        <strain evidence="1">CCFEE 5714</strain>
    </source>
</reference>